<gene>
    <name evidence="3" type="ORF">KR50_01790</name>
</gene>
<reference evidence="3 4" key="1">
    <citation type="submission" date="2015-01" db="EMBL/GenBank/DDBJ databases">
        <title>Jeotgalibacillus campisalis genome sequencing.</title>
        <authorList>
            <person name="Goh K.M."/>
            <person name="Chan K.-G."/>
            <person name="Yaakop A.S."/>
            <person name="Ee R."/>
            <person name="Gan H.M."/>
            <person name="Chan C.S."/>
        </authorList>
    </citation>
    <scope>NUCLEOTIDE SEQUENCE [LARGE SCALE GENOMIC DNA]</scope>
    <source>
        <strain evidence="3 4">SF-57</strain>
    </source>
</reference>
<evidence type="ECO:0000313" key="4">
    <source>
        <dbReference type="Proteomes" id="UP000031972"/>
    </source>
</evidence>
<dbReference type="Proteomes" id="UP000031972">
    <property type="component" value="Unassembled WGS sequence"/>
</dbReference>
<proteinExistence type="predicted"/>
<dbReference type="EMBL" id="JXRR01000001">
    <property type="protein sequence ID" value="KIL52850.1"/>
    <property type="molecule type" value="Genomic_DNA"/>
</dbReference>
<dbReference type="InterPro" id="IPR055170">
    <property type="entry name" value="GFO_IDH_MocA-like_dom"/>
</dbReference>
<dbReference type="InterPro" id="IPR000683">
    <property type="entry name" value="Gfo/Idh/MocA-like_OxRdtase_N"/>
</dbReference>
<dbReference type="SUPFAM" id="SSF55347">
    <property type="entry name" value="Glyceraldehyde-3-phosphate dehydrogenase-like, C-terminal domain"/>
    <property type="match status" value="1"/>
</dbReference>
<dbReference type="AlphaFoldDB" id="A0A0C2RRF9"/>
<dbReference type="PANTHER" id="PTHR43249">
    <property type="entry name" value="UDP-N-ACETYL-2-AMINO-2-DEOXY-D-GLUCURONATE OXIDASE"/>
    <property type="match status" value="1"/>
</dbReference>
<dbReference type="Pfam" id="PF22725">
    <property type="entry name" value="GFO_IDH_MocA_C3"/>
    <property type="match status" value="1"/>
</dbReference>
<feature type="domain" description="GFO/IDH/MocA-like oxidoreductase" evidence="2">
    <location>
        <begin position="132"/>
        <end position="257"/>
    </location>
</feature>
<dbReference type="InterPro" id="IPR036291">
    <property type="entry name" value="NAD(P)-bd_dom_sf"/>
</dbReference>
<evidence type="ECO:0000313" key="3">
    <source>
        <dbReference type="EMBL" id="KIL52850.1"/>
    </source>
</evidence>
<evidence type="ECO:0000259" key="2">
    <source>
        <dbReference type="Pfam" id="PF22725"/>
    </source>
</evidence>
<comment type="caution">
    <text evidence="3">The sequence shown here is derived from an EMBL/GenBank/DDBJ whole genome shotgun (WGS) entry which is preliminary data.</text>
</comment>
<evidence type="ECO:0000259" key="1">
    <source>
        <dbReference type="Pfam" id="PF01408"/>
    </source>
</evidence>
<accession>A0A0C2RRF9</accession>
<dbReference type="Gene3D" id="3.30.360.10">
    <property type="entry name" value="Dihydrodipicolinate Reductase, domain 2"/>
    <property type="match status" value="1"/>
</dbReference>
<dbReference type="Gene3D" id="3.40.50.720">
    <property type="entry name" value="NAD(P)-binding Rossmann-like Domain"/>
    <property type="match status" value="1"/>
</dbReference>
<dbReference type="OrthoDB" id="9815825at2"/>
<protein>
    <recommendedName>
        <fullName evidence="5">NADH-dependent dehydrogenase</fullName>
    </recommendedName>
</protein>
<evidence type="ECO:0008006" key="5">
    <source>
        <dbReference type="Google" id="ProtNLM"/>
    </source>
</evidence>
<dbReference type="PATRIC" id="fig|220754.4.peg.182"/>
<keyword evidence="4" id="KW-1185">Reference proteome</keyword>
<name>A0A0C2RRF9_9BACL</name>
<dbReference type="RefSeq" id="WP_041053647.1">
    <property type="nucleotide sequence ID" value="NZ_JXRR01000001.1"/>
</dbReference>
<organism evidence="3 4">
    <name type="scientific">Jeotgalibacillus campisalis</name>
    <dbReference type="NCBI Taxonomy" id="220754"/>
    <lineage>
        <taxon>Bacteria</taxon>
        <taxon>Bacillati</taxon>
        <taxon>Bacillota</taxon>
        <taxon>Bacilli</taxon>
        <taxon>Bacillales</taxon>
        <taxon>Caryophanaceae</taxon>
        <taxon>Jeotgalibacillus</taxon>
    </lineage>
</organism>
<dbReference type="PANTHER" id="PTHR43249:SF1">
    <property type="entry name" value="D-GLUCOSIDE 3-DEHYDROGENASE"/>
    <property type="match status" value="1"/>
</dbReference>
<dbReference type="InterPro" id="IPR052515">
    <property type="entry name" value="Gfo/Idh/MocA_Oxidoreductase"/>
</dbReference>
<dbReference type="SUPFAM" id="SSF51735">
    <property type="entry name" value="NAD(P)-binding Rossmann-fold domains"/>
    <property type="match status" value="1"/>
</dbReference>
<dbReference type="GO" id="GO:0000166">
    <property type="term" value="F:nucleotide binding"/>
    <property type="evidence" value="ECO:0007669"/>
    <property type="project" value="InterPro"/>
</dbReference>
<dbReference type="Pfam" id="PF01408">
    <property type="entry name" value="GFO_IDH_MocA"/>
    <property type="match status" value="1"/>
</dbReference>
<sequence>MTKLKIGVVGAGSIAKKRHLLEYADNDQVEVVAICDINEKRAKEMAEKFGISKVYTNYHELLKEELDAVSVCTPNYLHAPVSVAALKAGKHVLCEKPMATSQEEAEQMIAVAEKSGKMLMIGHNQRFVESHKQAREWIAEGKLGKIFSFRTAFGHPGPEAWSADGASSWFFKKEEAFIGAMGDLGVHKTDLIRYILGEEMTEVAAMVETSSKKADVDDNAVLLLKTESGIIGTLAASWSYKGKEDNSTVIYAENGVLRLEDDETYSVVFHKHDGTKEQLSLGQIQSNEEDAQVSTGVIDHFVESILTGNAPLVTGYEGMKSLQVILAAIQSNETKQIVKL</sequence>
<feature type="domain" description="Gfo/Idh/MocA-like oxidoreductase N-terminal" evidence="1">
    <location>
        <begin position="4"/>
        <end position="123"/>
    </location>
</feature>